<dbReference type="RefSeq" id="WP_242330887.1">
    <property type="nucleotide sequence ID" value="NZ_CP071872.1"/>
</dbReference>
<dbReference type="Pfam" id="PF07731">
    <property type="entry name" value="Cu-oxidase_2"/>
    <property type="match status" value="1"/>
</dbReference>
<reference evidence="8 9" key="1">
    <citation type="submission" date="2021-03" db="EMBL/GenBank/DDBJ databases">
        <title>Complete genome of Streptomyces formicae strain 1H-GS9 (DSM 100524).</title>
        <authorList>
            <person name="Atanasov K.E."/>
            <person name="Altabella T."/>
            <person name="Ferrer A."/>
        </authorList>
    </citation>
    <scope>NUCLEOTIDE SEQUENCE [LARGE SCALE GENOMIC DNA]</scope>
    <source>
        <strain evidence="8 9">1H-GS9</strain>
    </source>
</reference>
<keyword evidence="1" id="KW-0479">Metal-binding</keyword>
<dbReference type="Pfam" id="PF00394">
    <property type="entry name" value="Cu-oxidase"/>
    <property type="match status" value="1"/>
</dbReference>
<keyword evidence="9" id="KW-1185">Reference proteome</keyword>
<dbReference type="InterPro" id="IPR034279">
    <property type="entry name" value="CuRO_3_CopA"/>
</dbReference>
<dbReference type="Proteomes" id="UP000828924">
    <property type="component" value="Chromosome"/>
</dbReference>
<evidence type="ECO:0000259" key="5">
    <source>
        <dbReference type="Pfam" id="PF00394"/>
    </source>
</evidence>
<dbReference type="Gene3D" id="2.60.40.420">
    <property type="entry name" value="Cupredoxins - blue copper proteins"/>
    <property type="match status" value="3"/>
</dbReference>
<dbReference type="Pfam" id="PF07732">
    <property type="entry name" value="Cu-oxidase_3"/>
    <property type="match status" value="1"/>
</dbReference>
<evidence type="ECO:0000256" key="1">
    <source>
        <dbReference type="ARBA" id="ARBA00022723"/>
    </source>
</evidence>
<keyword evidence="2" id="KW-0560">Oxidoreductase</keyword>
<dbReference type="SUPFAM" id="SSF49503">
    <property type="entry name" value="Cupredoxins"/>
    <property type="match status" value="3"/>
</dbReference>
<keyword evidence="3" id="KW-0186">Copper</keyword>
<feature type="domain" description="Plastocyanin-like" evidence="5">
    <location>
        <begin position="229"/>
        <end position="350"/>
    </location>
</feature>
<dbReference type="InterPro" id="IPR002355">
    <property type="entry name" value="Cu_oxidase_Cu_BS"/>
</dbReference>
<name>A0ABY3WJG9_9ACTN</name>
<dbReference type="InterPro" id="IPR045087">
    <property type="entry name" value="Cu-oxidase_fam"/>
</dbReference>
<dbReference type="EMBL" id="CP071872">
    <property type="protein sequence ID" value="UNM12280.1"/>
    <property type="molecule type" value="Genomic_DNA"/>
</dbReference>
<feature type="region of interest" description="Disordered" evidence="4">
    <location>
        <begin position="27"/>
        <end position="55"/>
    </location>
</feature>
<dbReference type="InterPro" id="IPR001117">
    <property type="entry name" value="Cu-oxidase_2nd"/>
</dbReference>
<dbReference type="CDD" id="cd13870">
    <property type="entry name" value="CuRO_2_CopA_like_1"/>
    <property type="match status" value="1"/>
</dbReference>
<dbReference type="InterPro" id="IPR011707">
    <property type="entry name" value="Cu-oxidase-like_N"/>
</dbReference>
<dbReference type="PROSITE" id="PS51318">
    <property type="entry name" value="TAT"/>
    <property type="match status" value="1"/>
</dbReference>
<dbReference type="CDD" id="cd13896">
    <property type="entry name" value="CuRO_3_CopA"/>
    <property type="match status" value="1"/>
</dbReference>
<evidence type="ECO:0000313" key="9">
    <source>
        <dbReference type="Proteomes" id="UP000828924"/>
    </source>
</evidence>
<evidence type="ECO:0000256" key="4">
    <source>
        <dbReference type="SAM" id="MobiDB-lite"/>
    </source>
</evidence>
<sequence length="511" mass="55467">MEAVGRRSLLKAGFGVAGSAFLSGCERSGEPGEVNASPSVTGYVQPDGPQVQKVDQDRRRNGKFYKFPMVATAGPVDLGGGVLVNAWSYEGRVPGREMRLQPGDTVQANVSNRLSAPTTVHWHGLDIRNNMDGVPYVTQAPIEKGGSFLYEYVATTPGTYYYHPHQGLEFDHGLYGPLIIEDPDEPQSYDEDWIVVIDDWIDGVNGLTPESVYAQLKRGMATKGEPPALVKAAMLPPTAKSKLLGGDPGDVNYPYYLINGRVSSAPPVFSSKPGRRARIRLINAGADTAFLVALGGHRMTVTHTDGSPIVPVEADRILLGMGERYDVLVTLKDGVFPLVAIAEGKNASAFSVVRTSTGEAPKPTVRPTELNGKLVGGGNLSDLESAPAVRLGERKTDQTVQLSLTGQMDPYAWGLDGKNYDPRVPLASLTEGQRVRISYTNRTRMWHPMHFHGHSFFIGGLSGPRKDTVIVLPGQTVNCYFDTNNPGRWVTHCHNAYHERAGMIGVLAYRV</sequence>
<evidence type="ECO:0000259" key="6">
    <source>
        <dbReference type="Pfam" id="PF07731"/>
    </source>
</evidence>
<evidence type="ECO:0000313" key="8">
    <source>
        <dbReference type="EMBL" id="UNM12280.1"/>
    </source>
</evidence>
<gene>
    <name evidence="8" type="ORF">J4032_12715</name>
</gene>
<feature type="domain" description="Plastocyanin-like" evidence="7">
    <location>
        <begin position="78"/>
        <end position="184"/>
    </location>
</feature>
<evidence type="ECO:0000259" key="7">
    <source>
        <dbReference type="Pfam" id="PF07732"/>
    </source>
</evidence>
<proteinExistence type="predicted"/>
<dbReference type="PANTHER" id="PTHR11709:SF394">
    <property type="entry name" value="FI03373P-RELATED"/>
    <property type="match status" value="1"/>
</dbReference>
<dbReference type="InterPro" id="IPR006311">
    <property type="entry name" value="TAT_signal"/>
</dbReference>
<evidence type="ECO:0000256" key="2">
    <source>
        <dbReference type="ARBA" id="ARBA00023002"/>
    </source>
</evidence>
<dbReference type="PROSITE" id="PS00080">
    <property type="entry name" value="MULTICOPPER_OXIDASE2"/>
    <property type="match status" value="1"/>
</dbReference>
<organism evidence="8 9">
    <name type="scientific">Streptomyces formicae</name>
    <dbReference type="NCBI Taxonomy" id="1616117"/>
    <lineage>
        <taxon>Bacteria</taxon>
        <taxon>Bacillati</taxon>
        <taxon>Actinomycetota</taxon>
        <taxon>Actinomycetes</taxon>
        <taxon>Kitasatosporales</taxon>
        <taxon>Streptomycetaceae</taxon>
        <taxon>Streptomyces</taxon>
    </lineage>
</organism>
<feature type="domain" description="Plastocyanin-like" evidence="6">
    <location>
        <begin position="397"/>
        <end position="509"/>
    </location>
</feature>
<dbReference type="InterPro" id="IPR011706">
    <property type="entry name" value="Cu-oxidase_C"/>
</dbReference>
<dbReference type="PANTHER" id="PTHR11709">
    <property type="entry name" value="MULTI-COPPER OXIDASE"/>
    <property type="match status" value="1"/>
</dbReference>
<protein>
    <submittedName>
        <fullName evidence="8">Multicopper oxidase family protein</fullName>
    </submittedName>
</protein>
<dbReference type="InterPro" id="IPR008972">
    <property type="entry name" value="Cupredoxin"/>
</dbReference>
<evidence type="ECO:0000256" key="3">
    <source>
        <dbReference type="ARBA" id="ARBA00023008"/>
    </source>
</evidence>
<accession>A0ABY3WJG9</accession>
<dbReference type="PROSITE" id="PS51257">
    <property type="entry name" value="PROKAR_LIPOPROTEIN"/>
    <property type="match status" value="1"/>
</dbReference>